<name>K0IHM4_NITGG</name>
<reference evidence="2 3" key="1">
    <citation type="journal article" date="2012" name="Environ. Microbiol.">
        <title>The genome of the ammonia-oxidizing Candidatus Nitrososphaera gargensis: insights into metabolic versatility and environmental adaptations.</title>
        <authorList>
            <person name="Spang A."/>
            <person name="Poehlein A."/>
            <person name="Offre P."/>
            <person name="Zumbragel S."/>
            <person name="Haider S."/>
            <person name="Rychlik N."/>
            <person name="Nowka B."/>
            <person name="Schmeisser C."/>
            <person name="Lebedeva E.V."/>
            <person name="Rattei T."/>
            <person name="Bohm C."/>
            <person name="Schmid M."/>
            <person name="Galushko A."/>
            <person name="Hatzenpichler R."/>
            <person name="Weinmaier T."/>
            <person name="Daniel R."/>
            <person name="Schleper C."/>
            <person name="Spieck E."/>
            <person name="Streit W."/>
            <person name="Wagner M."/>
        </authorList>
    </citation>
    <scope>NUCLEOTIDE SEQUENCE [LARGE SCALE GENOMIC DNA]</scope>
    <source>
        <strain evidence="3">Ga9.2</strain>
    </source>
</reference>
<dbReference type="BioCyc" id="CNIT1237085:G1324-1480-MONOMER"/>
<evidence type="ECO:0000256" key="1">
    <source>
        <dbReference type="SAM" id="Phobius"/>
    </source>
</evidence>
<proteinExistence type="predicted"/>
<dbReference type="InParanoid" id="K0IHM4"/>
<accession>K0IHM4</accession>
<keyword evidence="3" id="KW-1185">Reference proteome</keyword>
<dbReference type="EMBL" id="CP002408">
    <property type="protein sequence ID" value="AFU58418.1"/>
    <property type="molecule type" value="Genomic_DNA"/>
</dbReference>
<keyword evidence="1" id="KW-0472">Membrane</keyword>
<dbReference type="AlphaFoldDB" id="K0IHM4"/>
<dbReference type="Proteomes" id="UP000008037">
    <property type="component" value="Chromosome"/>
</dbReference>
<keyword evidence="1" id="KW-0812">Transmembrane</keyword>
<gene>
    <name evidence="2" type="ordered locus">Ngar_c14820</name>
</gene>
<keyword evidence="1" id="KW-1133">Transmembrane helix</keyword>
<feature type="transmembrane region" description="Helical" evidence="1">
    <location>
        <begin position="35"/>
        <end position="53"/>
    </location>
</feature>
<evidence type="ECO:0000313" key="3">
    <source>
        <dbReference type="Proteomes" id="UP000008037"/>
    </source>
</evidence>
<evidence type="ECO:0000313" key="2">
    <source>
        <dbReference type="EMBL" id="AFU58418.1"/>
    </source>
</evidence>
<organism evidence="2 3">
    <name type="scientific">Nitrososphaera gargensis (strain Ga9.2)</name>
    <dbReference type="NCBI Taxonomy" id="1237085"/>
    <lineage>
        <taxon>Archaea</taxon>
        <taxon>Nitrososphaerota</taxon>
        <taxon>Nitrososphaeria</taxon>
        <taxon>Nitrososphaerales</taxon>
        <taxon>Nitrososphaeraceae</taxon>
        <taxon>Nitrososphaera</taxon>
    </lineage>
</organism>
<dbReference type="HOGENOM" id="CLU_2766235_0_0_2"/>
<protein>
    <submittedName>
        <fullName evidence="2">Uncharacterized protein</fullName>
    </submittedName>
</protein>
<dbReference type="KEGG" id="nga:Ngar_c14820"/>
<sequence length="69" mass="7364">MYVILPEIVLTVAVAAYYFDDTSTNNPASLIQSSIIPNAIGMGLFGFSIYLVITGHNSITGSTTSQLHN</sequence>